<dbReference type="Gene3D" id="2.160.20.10">
    <property type="entry name" value="Single-stranded right-handed beta-helix, Pectin lyase-like"/>
    <property type="match status" value="2"/>
</dbReference>
<keyword evidence="4" id="KW-1185">Reference proteome</keyword>
<dbReference type="Gene3D" id="3.30.1920.20">
    <property type="match status" value="1"/>
</dbReference>
<comment type="caution">
    <text evidence="3">The sequence shown here is derived from an EMBL/GenBank/DDBJ whole genome shotgun (WGS) entry which is preliminary data.</text>
</comment>
<keyword evidence="1" id="KW-1133">Transmembrane helix</keyword>
<proteinExistence type="predicted"/>
<dbReference type="InterPro" id="IPR007742">
    <property type="entry name" value="NosD_dom"/>
</dbReference>
<feature type="transmembrane region" description="Helical" evidence="1">
    <location>
        <begin position="1406"/>
        <end position="1433"/>
    </location>
</feature>
<keyword evidence="1" id="KW-0812">Transmembrane</keyword>
<dbReference type="InterPro" id="IPR006626">
    <property type="entry name" value="PbH1"/>
</dbReference>
<gene>
    <name evidence="3" type="ORF">ASJ80_10460</name>
</gene>
<dbReference type="InterPro" id="IPR012334">
    <property type="entry name" value="Pectin_lyas_fold"/>
</dbReference>
<evidence type="ECO:0000313" key="4">
    <source>
        <dbReference type="Proteomes" id="UP000217784"/>
    </source>
</evidence>
<dbReference type="SMART" id="SM00722">
    <property type="entry name" value="CASH"/>
    <property type="match status" value="2"/>
</dbReference>
<reference evidence="3 4" key="1">
    <citation type="journal article" date="2017" name="BMC Genomics">
        <title>Genomic analysis of methanogenic archaea reveals a shift towards energy conservation.</title>
        <authorList>
            <person name="Gilmore S.P."/>
            <person name="Henske J.K."/>
            <person name="Sexton J.A."/>
            <person name="Solomon K.V."/>
            <person name="Seppala S."/>
            <person name="Yoo J.I."/>
            <person name="Huyett L.M."/>
            <person name="Pressman A."/>
            <person name="Cogan J.Z."/>
            <person name="Kivenson V."/>
            <person name="Peng X."/>
            <person name="Tan Y."/>
            <person name="Valentine D.L."/>
            <person name="O'Malley M.A."/>
        </authorList>
    </citation>
    <scope>NUCLEOTIDE SEQUENCE [LARGE SCALE GENOMIC DNA]</scope>
    <source>
        <strain evidence="3 4">M.o.H.</strain>
    </source>
</reference>
<dbReference type="Proteomes" id="UP000217784">
    <property type="component" value="Unassembled WGS sequence"/>
</dbReference>
<dbReference type="Pfam" id="PF13290">
    <property type="entry name" value="CHB_HEX_C_1"/>
    <property type="match status" value="2"/>
</dbReference>
<evidence type="ECO:0000259" key="2">
    <source>
        <dbReference type="SMART" id="SM00722"/>
    </source>
</evidence>
<dbReference type="Pfam" id="PF05048">
    <property type="entry name" value="NosD"/>
    <property type="match status" value="2"/>
</dbReference>
<dbReference type="NCBIfam" id="TIGR03804">
    <property type="entry name" value="para_beta_helix"/>
    <property type="match status" value="4"/>
</dbReference>
<organism evidence="3 4">
    <name type="scientific">Methanobacterium bryantii</name>
    <dbReference type="NCBI Taxonomy" id="2161"/>
    <lineage>
        <taxon>Archaea</taxon>
        <taxon>Methanobacteriati</taxon>
        <taxon>Methanobacteriota</taxon>
        <taxon>Methanomada group</taxon>
        <taxon>Methanobacteria</taxon>
        <taxon>Methanobacteriales</taxon>
        <taxon>Methanobacteriaceae</taxon>
        <taxon>Methanobacterium</taxon>
    </lineage>
</organism>
<evidence type="ECO:0000313" key="3">
    <source>
        <dbReference type="EMBL" id="PAV04729.1"/>
    </source>
</evidence>
<feature type="transmembrane region" description="Helical" evidence="1">
    <location>
        <begin position="1370"/>
        <end position="1394"/>
    </location>
</feature>
<feature type="domain" description="Carbohydrate-binding/sugar hydrolysis" evidence="2">
    <location>
        <begin position="708"/>
        <end position="855"/>
    </location>
</feature>
<dbReference type="EMBL" id="LMVM01000012">
    <property type="protein sequence ID" value="PAV04729.1"/>
    <property type="molecule type" value="Genomic_DNA"/>
</dbReference>
<dbReference type="OrthoDB" id="71602at2157"/>
<dbReference type="InterPro" id="IPR022441">
    <property type="entry name" value="Para_beta_helix_rpt-2"/>
</dbReference>
<dbReference type="SUPFAM" id="SSF51126">
    <property type="entry name" value="Pectin lyase-like"/>
    <property type="match status" value="2"/>
</dbReference>
<dbReference type="InterPro" id="IPR006633">
    <property type="entry name" value="Carb-bd_sugar_hydrolysis-dom"/>
</dbReference>
<protein>
    <recommendedName>
        <fullName evidence="2">Carbohydrate-binding/sugar hydrolysis domain-containing protein</fullName>
    </recommendedName>
</protein>
<keyword evidence="1" id="KW-0472">Membrane</keyword>
<name>A0A2A2H5L8_METBR</name>
<accession>A0A2A2H5L8</accession>
<sequence length="1466" mass="155781">MANIKTVLACITFFTILLMFSGAVSAANWTVSPGGNIQSVINSASAKDIITVNDNNGSAYTYTVNLAINKNVTLKAKSGASVTLKASNSSKPVITINSGGTGSIIQGFTITGATKSNGIYINGASSCNITGNVLKTTSNGIYLYHSSHNVIQNNNVRNSSQYGIYLNYFSLSNVIRNNIVTNNSNGIYLYTSSLNIIQNNTVTNNNVANFGIHLYVFSTNNTIQNNTVTNNGNGISVDASSTDNIIQYNTIMNNKIYGIYIGSSSFANVHFNIITGNIAYGLESNGGTADATNNWWGSNNPTLSSNQGSDLYITMNGGTITYSPWITLKVTANPTSTNNNSTVTADLTHNNAGTDTSSQGHIPDNTPINFTTTLGTVTSSVSARNGKASATFNRGTAISGTANITVTVNNQTVQTNIIIDAIMPIVTTNLAGGIYNTTKSVTLTASDNLDSNPVIYYSTNNGSTWNHQANTVTLTLNQGITNLKYYAVDAAGNSRATQTINYTIDTTAPTVTINHAGGFYNTYQNVTLNATDNLDPNPIVYYTTDGSDPQVNGIRYTNPITITNITTLRYVAVDAAGNWGSEYTQNYTIDTLTVTANPVSGIYNTTKTVTLTATDNLDSNPVIYYTLNGTAPTTSSTRYTGPITLQMNGNCNIINLKFMAVDSIGYQMPTQSRIYILTLPVVDINTNISYSKIQDAINDALNGDTIEIVNGTFVENLVINKKLTIKSVSGNNVIIIAANSSGPAITINSGGSGSIIQGLIINGSVNLNANSCSISGNTIFGNGTSGIIASNSFNNTIFNNTITSNGFEGIHSSYSSNIISSNIIYGCNSGIYSEYSNDSIISNNLTDNYYGIWTYNSTDAIHFNRITGNTYGLRNDIGTVNATNNWWGSNANPSTNSSIIWNVSGNVIANPWLVLGVNVSSTNSCGNTSVTADLTHNNQGGDTSSQGHVPNGIPVDFSTTFGTIVGSAYTVKGKATTILHLGSTQNATVITTASLDNQSVNATGIISTGVAVLTITSTAYDTSTGQPLNITCNITLNESVTWLSVVTTCISTYYSNAPTDELQVIIDGTVVLDRCIYNNAAPVIDTLTVNLAYPGVSGFNITVTDPNNSTNVTTLNFPGNFVHRTVQLKYIGSQYDSVQSFAIATTDVTSSIVQDCLNQGSNYQSTSMKAAYNAFIAALMVEYLHDQLSDAVAPEYNVSWSRTSPIVVSAYEDATGTYLTLDCDHSMGMTVIGTLGNMYTFNYLTSSNIPLIEYAVMNTSINGTFNSVEMDLINAYLSNATPQIFVQNGFLIEVSGNDFIVIDSETGICRDINIVANLCGSWFDDSVAYERWFVSVAQLNYSQLKDFIRGEPAIPDGKYYNIGPLLKIDMGIWLFGLGAAIGGADVIAVSAAIAVSGPLTLLAGDLAVGTAIEAAAVMSVGVSSFMLGVSGMIREPTYSDETYVEQAEDCAVEIADLLLDTLRHGI</sequence>
<dbReference type="RefSeq" id="WP_069582025.1">
    <property type="nucleotide sequence ID" value="NZ_LMVM01000012.1"/>
</dbReference>
<feature type="domain" description="Carbohydrate-binding/sugar hydrolysis" evidence="2">
    <location>
        <begin position="115"/>
        <end position="262"/>
    </location>
</feature>
<dbReference type="InterPro" id="IPR059177">
    <property type="entry name" value="GH29D-like_dom"/>
</dbReference>
<evidence type="ECO:0000256" key="1">
    <source>
        <dbReference type="SAM" id="Phobius"/>
    </source>
</evidence>
<dbReference type="InterPro" id="IPR011050">
    <property type="entry name" value="Pectin_lyase_fold/virulence"/>
</dbReference>
<dbReference type="SMART" id="SM00710">
    <property type="entry name" value="PbH1"/>
    <property type="match status" value="14"/>
</dbReference>